<evidence type="ECO:0000313" key="2">
    <source>
        <dbReference type="Proteomes" id="UP000646365"/>
    </source>
</evidence>
<dbReference type="SMART" id="SM00028">
    <property type="entry name" value="TPR"/>
    <property type="match status" value="3"/>
</dbReference>
<dbReference type="SUPFAM" id="SSF48452">
    <property type="entry name" value="TPR-like"/>
    <property type="match status" value="1"/>
</dbReference>
<reference evidence="1" key="1">
    <citation type="journal article" date="2014" name="Int. J. Syst. Evol. Microbiol.">
        <title>Complete genome sequence of Corynebacterium casei LMG S-19264T (=DSM 44701T), isolated from a smear-ripened cheese.</title>
        <authorList>
            <consortium name="US DOE Joint Genome Institute (JGI-PGF)"/>
            <person name="Walter F."/>
            <person name="Albersmeier A."/>
            <person name="Kalinowski J."/>
            <person name="Ruckert C."/>
        </authorList>
    </citation>
    <scope>NUCLEOTIDE SEQUENCE</scope>
    <source>
        <strain evidence="1">CGMCC 1.15725</strain>
    </source>
</reference>
<dbReference type="Proteomes" id="UP000646365">
    <property type="component" value="Unassembled WGS sequence"/>
</dbReference>
<keyword evidence="2" id="KW-1185">Reference proteome</keyword>
<dbReference type="Pfam" id="PF01075">
    <property type="entry name" value="Glyco_transf_9"/>
    <property type="match status" value="1"/>
</dbReference>
<dbReference type="InterPro" id="IPR011990">
    <property type="entry name" value="TPR-like_helical_dom_sf"/>
</dbReference>
<dbReference type="Pfam" id="PF13432">
    <property type="entry name" value="TPR_16"/>
    <property type="match status" value="1"/>
</dbReference>
<accession>A0A8J3E4X8</accession>
<dbReference type="Gene3D" id="1.25.40.10">
    <property type="entry name" value="Tetratricopeptide repeat domain"/>
    <property type="match status" value="1"/>
</dbReference>
<gene>
    <name evidence="1" type="ORF">GCM10011611_41270</name>
</gene>
<dbReference type="RefSeq" id="WP_189049278.1">
    <property type="nucleotide sequence ID" value="NZ_BMJQ01000011.1"/>
</dbReference>
<sequence length="451" mass="48157">MADDTLIDAARRAKVRAEVRAALTRRDFAGALGLIGDRADVEALALAGEAHGGLRQFDRAAAAYGAALRRAPGRFDLMSNLASTLVELDRFGEALALFQQARAAAPGNARIVANLANLLDFAGAVDDALVAYGAARALDPADREIACNQAMALLRAGRLDEGWPLFEHRRRALDPAEAQVPRLPPLAEAPMLAGRRVLLFHEQGFGDTLQMLRYVPLLAGCGAQVLLRVPPPLARLARSVAGVAVVVGEGDDPGPLDYQAPLMSLPLIFGTTLDTIPAEIPYLRADPTLVAAWRQRLAALPRPRVGLVWAGSPDGGLDHRRSLRFAALGPLFAVPASFVGLQIGPAAAEWAPPDGVAALDTTPWIGDFADTAALASALDLLVTVDTSAAHLAAALGRPVLMLSRFSSCWRWLMHREDSPWYPTLSILRQPRPGDWATPVAEAARRLADFRL</sequence>
<name>A0A8J3E4X8_9PROT</name>
<protein>
    <recommendedName>
        <fullName evidence="3">Tetratricopeptide repeat protein</fullName>
    </recommendedName>
</protein>
<evidence type="ECO:0000313" key="1">
    <source>
        <dbReference type="EMBL" id="GGF30916.1"/>
    </source>
</evidence>
<dbReference type="InterPro" id="IPR019734">
    <property type="entry name" value="TPR_rpt"/>
</dbReference>
<dbReference type="SUPFAM" id="SSF53756">
    <property type="entry name" value="UDP-Glycosyltransferase/glycogen phosphorylase"/>
    <property type="match status" value="1"/>
</dbReference>
<dbReference type="InterPro" id="IPR002201">
    <property type="entry name" value="Glyco_trans_9"/>
</dbReference>
<organism evidence="1 2">
    <name type="scientific">Aliidongia dinghuensis</name>
    <dbReference type="NCBI Taxonomy" id="1867774"/>
    <lineage>
        <taxon>Bacteria</taxon>
        <taxon>Pseudomonadati</taxon>
        <taxon>Pseudomonadota</taxon>
        <taxon>Alphaproteobacteria</taxon>
        <taxon>Rhodospirillales</taxon>
        <taxon>Dongiaceae</taxon>
        <taxon>Aliidongia</taxon>
    </lineage>
</organism>
<dbReference type="Gene3D" id="3.40.50.2000">
    <property type="entry name" value="Glycogen Phosphorylase B"/>
    <property type="match status" value="1"/>
</dbReference>
<evidence type="ECO:0008006" key="3">
    <source>
        <dbReference type="Google" id="ProtNLM"/>
    </source>
</evidence>
<dbReference type="EMBL" id="BMJQ01000011">
    <property type="protein sequence ID" value="GGF30916.1"/>
    <property type="molecule type" value="Genomic_DNA"/>
</dbReference>
<dbReference type="AlphaFoldDB" id="A0A8J3E4X8"/>
<comment type="caution">
    <text evidence="1">The sequence shown here is derived from an EMBL/GenBank/DDBJ whole genome shotgun (WGS) entry which is preliminary data.</text>
</comment>
<dbReference type="GO" id="GO:0016757">
    <property type="term" value="F:glycosyltransferase activity"/>
    <property type="evidence" value="ECO:0007669"/>
    <property type="project" value="InterPro"/>
</dbReference>
<proteinExistence type="predicted"/>
<reference evidence="1" key="2">
    <citation type="submission" date="2020-09" db="EMBL/GenBank/DDBJ databases">
        <authorList>
            <person name="Sun Q."/>
            <person name="Zhou Y."/>
        </authorList>
    </citation>
    <scope>NUCLEOTIDE SEQUENCE</scope>
    <source>
        <strain evidence="1">CGMCC 1.15725</strain>
    </source>
</reference>